<evidence type="ECO:0000259" key="4">
    <source>
        <dbReference type="Pfam" id="PF17389"/>
    </source>
</evidence>
<evidence type="ECO:0000259" key="5">
    <source>
        <dbReference type="Pfam" id="PF17390"/>
    </source>
</evidence>
<gene>
    <name evidence="6" type="ORF">GCM10010389_21590</name>
</gene>
<dbReference type="GO" id="GO:0030596">
    <property type="term" value="F:alpha-L-rhamnosidase activity"/>
    <property type="evidence" value="ECO:0007669"/>
    <property type="project" value="UniProtKB-EC"/>
</dbReference>
<dbReference type="InterPro" id="IPR008928">
    <property type="entry name" value="6-hairpin_glycosidase_sf"/>
</dbReference>
<dbReference type="EMBL" id="BMWH01000006">
    <property type="protein sequence ID" value="GGZ83435.1"/>
    <property type="molecule type" value="Genomic_DNA"/>
</dbReference>
<dbReference type="Gene3D" id="2.60.420.10">
    <property type="entry name" value="Maltose phosphorylase, domain 3"/>
    <property type="match status" value="1"/>
</dbReference>
<dbReference type="GO" id="GO:0005975">
    <property type="term" value="P:carbohydrate metabolic process"/>
    <property type="evidence" value="ECO:0007669"/>
    <property type="project" value="InterPro"/>
</dbReference>
<dbReference type="InterPro" id="IPR012341">
    <property type="entry name" value="6hp_glycosidase-like_sf"/>
</dbReference>
<dbReference type="AlphaFoldDB" id="A0A918R2Y1"/>
<dbReference type="Gene3D" id="1.50.10.10">
    <property type="match status" value="1"/>
</dbReference>
<evidence type="ECO:0000313" key="6">
    <source>
        <dbReference type="EMBL" id="GGZ83435.1"/>
    </source>
</evidence>
<dbReference type="Pfam" id="PF17389">
    <property type="entry name" value="Bac_rhamnosid6H"/>
    <property type="match status" value="1"/>
</dbReference>
<evidence type="ECO:0000256" key="1">
    <source>
        <dbReference type="ARBA" id="ARBA00001445"/>
    </source>
</evidence>
<name>A0A918R2Y1_9ACTN</name>
<dbReference type="PANTHER" id="PTHR33307:SF6">
    <property type="entry name" value="ALPHA-RHAMNOSIDASE (EUROFUNG)-RELATED"/>
    <property type="match status" value="1"/>
</dbReference>
<comment type="catalytic activity">
    <reaction evidence="1">
        <text>Hydrolysis of terminal non-reducing alpha-L-rhamnose residues in alpha-L-rhamnosides.</text>
        <dbReference type="EC" id="3.2.1.40"/>
    </reaction>
</comment>
<evidence type="ECO:0000256" key="2">
    <source>
        <dbReference type="ARBA" id="ARBA00012652"/>
    </source>
</evidence>
<sequence>MAVAAQTDAPVRVAQEPAPVEVTEPAPGVFASAWARTWSDRSACGSPGVRPGRRCGWGDAGVTVPWNLYRASGDRQVLEQSFPAMRAWPDYLEKHSTGYLRPAEGYGDWLNVSDETPKDVVATACFARSADLVARAARALGEDPRPYETLSARVREAFAEAYVSADGRIKGDTQTAYVPALSFGLLPEDGGVRRAAADRLVELIEGRDRHLSAGFLGTPLLLPVLTAVGRTDVAHRLLHRRTFPSWGYQIDRGATTMGERWDSIRPDGGFQDPSMNSFNHYAYGSVGEWMYRDITGISPGAPGFSHIVVRPRPGGEVRAAAGRYDSVYGPIGTR</sequence>
<feature type="domain" description="Alpha-L-rhamnosidase C-terminal" evidence="5">
    <location>
        <begin position="296"/>
        <end position="333"/>
    </location>
</feature>
<keyword evidence="7" id="KW-1185">Reference proteome</keyword>
<evidence type="ECO:0000256" key="3">
    <source>
        <dbReference type="ARBA" id="ARBA00022801"/>
    </source>
</evidence>
<evidence type="ECO:0000313" key="7">
    <source>
        <dbReference type="Proteomes" id="UP000623010"/>
    </source>
</evidence>
<dbReference type="Pfam" id="PF17390">
    <property type="entry name" value="Bac_rhamnosid_C"/>
    <property type="match status" value="1"/>
</dbReference>
<dbReference type="SUPFAM" id="SSF48208">
    <property type="entry name" value="Six-hairpin glycosidases"/>
    <property type="match status" value="1"/>
</dbReference>
<dbReference type="EC" id="3.2.1.40" evidence="2"/>
<accession>A0A918R2Y1</accession>
<dbReference type="PANTHER" id="PTHR33307">
    <property type="entry name" value="ALPHA-RHAMNOSIDASE (EUROFUNG)"/>
    <property type="match status" value="1"/>
</dbReference>
<dbReference type="InterPro" id="IPR035396">
    <property type="entry name" value="Bac_rhamnosid6H"/>
</dbReference>
<feature type="domain" description="Alpha-L-rhamnosidase six-hairpin glycosidase" evidence="4">
    <location>
        <begin position="52"/>
        <end position="294"/>
    </location>
</feature>
<organism evidence="6 7">
    <name type="scientific">Streptomyces echinoruber</name>
    <dbReference type="NCBI Taxonomy" id="68898"/>
    <lineage>
        <taxon>Bacteria</taxon>
        <taxon>Bacillati</taxon>
        <taxon>Actinomycetota</taxon>
        <taxon>Actinomycetes</taxon>
        <taxon>Kitasatosporales</taxon>
        <taxon>Streptomycetaceae</taxon>
        <taxon>Streptomyces</taxon>
    </lineage>
</organism>
<reference evidence="6" key="2">
    <citation type="submission" date="2020-09" db="EMBL/GenBank/DDBJ databases">
        <authorList>
            <person name="Sun Q."/>
            <person name="Ohkuma M."/>
        </authorList>
    </citation>
    <scope>NUCLEOTIDE SEQUENCE</scope>
    <source>
        <strain evidence="6">JCM 5016</strain>
    </source>
</reference>
<keyword evidence="3" id="KW-0378">Hydrolase</keyword>
<protein>
    <recommendedName>
        <fullName evidence="2">alpha-L-rhamnosidase</fullName>
        <ecNumber evidence="2">3.2.1.40</ecNumber>
    </recommendedName>
</protein>
<reference evidence="6" key="1">
    <citation type="journal article" date="2014" name="Int. J. Syst. Evol. Microbiol.">
        <title>Complete genome sequence of Corynebacterium casei LMG S-19264T (=DSM 44701T), isolated from a smear-ripened cheese.</title>
        <authorList>
            <consortium name="US DOE Joint Genome Institute (JGI-PGF)"/>
            <person name="Walter F."/>
            <person name="Albersmeier A."/>
            <person name="Kalinowski J."/>
            <person name="Ruckert C."/>
        </authorList>
    </citation>
    <scope>NUCLEOTIDE SEQUENCE</scope>
    <source>
        <strain evidence="6">JCM 5016</strain>
    </source>
</reference>
<dbReference type="InterPro" id="IPR035398">
    <property type="entry name" value="Bac_rhamnosid_C"/>
</dbReference>
<dbReference type="InterPro" id="IPR016007">
    <property type="entry name" value="Alpha_rhamnosid"/>
</dbReference>
<proteinExistence type="predicted"/>
<dbReference type="Proteomes" id="UP000623010">
    <property type="component" value="Unassembled WGS sequence"/>
</dbReference>
<comment type="caution">
    <text evidence="6">The sequence shown here is derived from an EMBL/GenBank/DDBJ whole genome shotgun (WGS) entry which is preliminary data.</text>
</comment>